<dbReference type="EMBL" id="AP017378">
    <property type="protein sequence ID" value="BBD07659.1"/>
    <property type="molecule type" value="Genomic_DNA"/>
</dbReference>
<dbReference type="AlphaFoldDB" id="A0A2Z6AWN2"/>
<dbReference type="Proteomes" id="UP000269883">
    <property type="component" value="Chromosome"/>
</dbReference>
<organism evidence="1 2">
    <name type="scientific">Desulfovibrio ferrophilus</name>
    <dbReference type="NCBI Taxonomy" id="241368"/>
    <lineage>
        <taxon>Bacteria</taxon>
        <taxon>Pseudomonadati</taxon>
        <taxon>Thermodesulfobacteriota</taxon>
        <taxon>Desulfovibrionia</taxon>
        <taxon>Desulfovibrionales</taxon>
        <taxon>Desulfovibrionaceae</taxon>
        <taxon>Desulfovibrio</taxon>
    </lineage>
</organism>
<keyword evidence="2" id="KW-1185">Reference proteome</keyword>
<protein>
    <submittedName>
        <fullName evidence="1">Uncharacterized protein</fullName>
    </submittedName>
</protein>
<name>A0A2Z6AWN2_9BACT</name>
<accession>A0A2Z6AWN2</accession>
<gene>
    <name evidence="1" type="ORF">DFE_0933</name>
</gene>
<sequence>MFLHVSNYSLIIHYNTTVILSESGVKPDFIGQSQEKFNVFLTLVDVLDAPARMTS</sequence>
<evidence type="ECO:0000313" key="2">
    <source>
        <dbReference type="Proteomes" id="UP000269883"/>
    </source>
</evidence>
<evidence type="ECO:0000313" key="1">
    <source>
        <dbReference type="EMBL" id="BBD07659.1"/>
    </source>
</evidence>
<dbReference type="KEGG" id="dfl:DFE_0933"/>
<reference evidence="1 2" key="1">
    <citation type="journal article" date="2018" name="Sci. Adv.">
        <title>Multi-heme cytochromes provide a pathway for survival in energy-limited environments.</title>
        <authorList>
            <person name="Deng X."/>
            <person name="Dohmae N."/>
            <person name="Nealson K.H."/>
            <person name="Hashimoto K."/>
            <person name="Okamoto A."/>
        </authorList>
    </citation>
    <scope>NUCLEOTIDE SEQUENCE [LARGE SCALE GENOMIC DNA]</scope>
    <source>
        <strain evidence="1 2">IS5</strain>
    </source>
</reference>
<proteinExistence type="predicted"/>